<proteinExistence type="predicted"/>
<keyword evidence="3" id="KW-1185">Reference proteome</keyword>
<gene>
    <name evidence="2" type="ORF">GGQ91_003242</name>
</gene>
<feature type="compositionally biased region" description="Basic and acidic residues" evidence="1">
    <location>
        <begin position="121"/>
        <end position="133"/>
    </location>
</feature>
<reference evidence="2 3" key="1">
    <citation type="submission" date="2020-08" db="EMBL/GenBank/DDBJ databases">
        <title>Genomic Encyclopedia of Type Strains, Phase IV (KMG-IV): sequencing the most valuable type-strain genomes for metagenomic binning, comparative biology and taxonomic classification.</title>
        <authorList>
            <person name="Goeker M."/>
        </authorList>
    </citation>
    <scope>NUCLEOTIDE SEQUENCE [LARGE SCALE GENOMIC DNA]</scope>
    <source>
        <strain evidence="2 3">DSM 5686</strain>
    </source>
</reference>
<dbReference type="Proteomes" id="UP000565455">
    <property type="component" value="Unassembled WGS sequence"/>
</dbReference>
<feature type="region of interest" description="Disordered" evidence="1">
    <location>
        <begin position="119"/>
        <end position="226"/>
    </location>
</feature>
<comment type="caution">
    <text evidence="2">The sequence shown here is derived from an EMBL/GenBank/DDBJ whole genome shotgun (WGS) entry which is preliminary data.</text>
</comment>
<evidence type="ECO:0000313" key="3">
    <source>
        <dbReference type="Proteomes" id="UP000565455"/>
    </source>
</evidence>
<accession>A0ABR6DCM3</accession>
<feature type="region of interest" description="Disordered" evidence="1">
    <location>
        <begin position="1"/>
        <end position="46"/>
    </location>
</feature>
<sequence>MREDADAGSARGSRRHRDDPSHPCRPRPPGHRRPRRPHRLSRTRPRCLASARPARRLGVVTMHLRRCRRTIDGTGLIAPANPLQGPRLHTGAGAMTVRPIHRFDEGGRRVRRPRTWLHGAGKGECRKDQEGRHATSHQTALPVRQPPSAAGAPRQGDTGGYRRSELANAGMINDKSFHPAPRRGSHDASPGRQCLIRARVGRREPKRRGPPAVHASDSPKRGVAGLLEHGCRRWAGSA</sequence>
<name>A0ABR6DCM3_9HYPH</name>
<protein>
    <submittedName>
        <fullName evidence="2">Uncharacterized protein</fullName>
    </submittedName>
</protein>
<organism evidence="2 3">
    <name type="scientific">Methylobacterium fujisawaense</name>
    <dbReference type="NCBI Taxonomy" id="107400"/>
    <lineage>
        <taxon>Bacteria</taxon>
        <taxon>Pseudomonadati</taxon>
        <taxon>Pseudomonadota</taxon>
        <taxon>Alphaproteobacteria</taxon>
        <taxon>Hyphomicrobiales</taxon>
        <taxon>Methylobacteriaceae</taxon>
        <taxon>Methylobacterium</taxon>
    </lineage>
</organism>
<dbReference type="EMBL" id="JACJIM010000005">
    <property type="protein sequence ID" value="MBA9063841.1"/>
    <property type="molecule type" value="Genomic_DNA"/>
</dbReference>
<evidence type="ECO:0000313" key="2">
    <source>
        <dbReference type="EMBL" id="MBA9063841.1"/>
    </source>
</evidence>
<evidence type="ECO:0000256" key="1">
    <source>
        <dbReference type="SAM" id="MobiDB-lite"/>
    </source>
</evidence>
<feature type="compositionally biased region" description="Basic residues" evidence="1">
    <location>
        <begin position="24"/>
        <end position="45"/>
    </location>
</feature>